<dbReference type="AlphaFoldDB" id="A0A6G1DMF0"/>
<proteinExistence type="predicted"/>
<organism evidence="2 3">
    <name type="scientific">Oryza meyeriana var. granulata</name>
    <dbReference type="NCBI Taxonomy" id="110450"/>
    <lineage>
        <taxon>Eukaryota</taxon>
        <taxon>Viridiplantae</taxon>
        <taxon>Streptophyta</taxon>
        <taxon>Embryophyta</taxon>
        <taxon>Tracheophyta</taxon>
        <taxon>Spermatophyta</taxon>
        <taxon>Magnoliopsida</taxon>
        <taxon>Liliopsida</taxon>
        <taxon>Poales</taxon>
        <taxon>Poaceae</taxon>
        <taxon>BOP clade</taxon>
        <taxon>Oryzoideae</taxon>
        <taxon>Oryzeae</taxon>
        <taxon>Oryzinae</taxon>
        <taxon>Oryza</taxon>
        <taxon>Oryza meyeriana</taxon>
    </lineage>
</organism>
<sequence length="152" mass="17188">MDGQPSSIPKRVRLTFTSTAKDAKQDTVIVSEKLLAQHAVRHCLYVHMEEIHDFTSAALAPGVADGEPVPTCAFSLFPHHPSQPRSYQFRYSRDKERAKDRARERSDERHGRRMTATEVGRATKMIAPISSRIIDGDTTTTTTQRRKGRSWP</sequence>
<name>A0A6G1DMF0_9ORYZ</name>
<comment type="caution">
    <text evidence="2">The sequence shown here is derived from an EMBL/GenBank/DDBJ whole genome shotgun (WGS) entry which is preliminary data.</text>
</comment>
<dbReference type="Proteomes" id="UP000479710">
    <property type="component" value="Unassembled WGS sequence"/>
</dbReference>
<evidence type="ECO:0000256" key="1">
    <source>
        <dbReference type="SAM" id="MobiDB-lite"/>
    </source>
</evidence>
<keyword evidence="3" id="KW-1185">Reference proteome</keyword>
<feature type="region of interest" description="Disordered" evidence="1">
    <location>
        <begin position="76"/>
        <end position="152"/>
    </location>
</feature>
<dbReference type="EMBL" id="SPHZ02000006">
    <property type="protein sequence ID" value="KAF0913619.1"/>
    <property type="molecule type" value="Genomic_DNA"/>
</dbReference>
<feature type="compositionally biased region" description="Basic and acidic residues" evidence="1">
    <location>
        <begin position="91"/>
        <end position="110"/>
    </location>
</feature>
<evidence type="ECO:0000313" key="2">
    <source>
        <dbReference type="EMBL" id="KAF0913619.1"/>
    </source>
</evidence>
<evidence type="ECO:0000313" key="3">
    <source>
        <dbReference type="Proteomes" id="UP000479710"/>
    </source>
</evidence>
<gene>
    <name evidence="2" type="ORF">E2562_023729</name>
</gene>
<accession>A0A6G1DMF0</accession>
<reference evidence="2 3" key="1">
    <citation type="submission" date="2019-11" db="EMBL/GenBank/DDBJ databases">
        <title>Whole genome sequence of Oryza granulata.</title>
        <authorList>
            <person name="Li W."/>
        </authorList>
    </citation>
    <scope>NUCLEOTIDE SEQUENCE [LARGE SCALE GENOMIC DNA]</scope>
    <source>
        <strain evidence="3">cv. Menghai</strain>
        <tissue evidence="2">Leaf</tissue>
    </source>
</reference>
<protein>
    <submittedName>
        <fullName evidence="2">Uncharacterized protein</fullName>
    </submittedName>
</protein>